<dbReference type="PANTHER" id="PTHR47265">
    <property type="entry name" value="IRON-SULFUR ASSEMBLY PROTEIN ISCA, CHLOROPLASTIC"/>
    <property type="match status" value="1"/>
</dbReference>
<keyword evidence="3" id="KW-0732">Signal</keyword>
<dbReference type="InterPro" id="IPR031108">
    <property type="entry name" value="IscA_plant_cyanobact"/>
</dbReference>
<keyword evidence="2" id="KW-0411">Iron-sulfur</keyword>
<protein>
    <submittedName>
        <fullName evidence="5">Iron-sulfur cluster assembly protein</fullName>
    </submittedName>
</protein>
<dbReference type="NCBIfam" id="TIGR00049">
    <property type="entry name" value="iron-sulfur cluster assembly accessory protein"/>
    <property type="match status" value="1"/>
</dbReference>
<dbReference type="InterPro" id="IPR017870">
    <property type="entry name" value="FeS_cluster_insertion_CS"/>
</dbReference>
<dbReference type="PANTHER" id="PTHR47265:SF1">
    <property type="entry name" value="IRON-SULFUR ASSEMBLY PROTEIN ISCA, CHLOROPLASTIC"/>
    <property type="match status" value="1"/>
</dbReference>
<sequence length="168" mass="18833">MHFSHFFWGTFLALWPVTLAWISPRPLPFRTTLYADTTEAPPLTIDYEIPEDAVVMIKPAAMKRLRELRQTELKDPVNDTLILRMGVQSGGCSGMSYVMDFSSEDSIQEDDVVDEYADEKVKCVVDAKSMLYLYGLELDYSTELIGGGFKFFNPNAEESCGCGSSFGV</sequence>
<proteinExistence type="predicted"/>
<dbReference type="InterPro" id="IPR000361">
    <property type="entry name" value="ATAP_core_dom"/>
</dbReference>
<dbReference type="PROSITE" id="PS01152">
    <property type="entry name" value="HESB"/>
    <property type="match status" value="1"/>
</dbReference>
<dbReference type="OrthoDB" id="333486at2759"/>
<dbReference type="GO" id="GO:0030674">
    <property type="term" value="F:protein-macromolecule adaptor activity"/>
    <property type="evidence" value="ECO:0007669"/>
    <property type="project" value="TreeGrafter"/>
</dbReference>
<evidence type="ECO:0000256" key="2">
    <source>
        <dbReference type="ARBA" id="ARBA00022485"/>
    </source>
</evidence>
<dbReference type="EMBL" id="BDSP01000107">
    <property type="protein sequence ID" value="GAX16544.1"/>
    <property type="molecule type" value="Genomic_DNA"/>
</dbReference>
<dbReference type="SUPFAM" id="SSF89360">
    <property type="entry name" value="HesB-like domain"/>
    <property type="match status" value="1"/>
</dbReference>
<dbReference type="GO" id="GO:0009570">
    <property type="term" value="C:chloroplast stroma"/>
    <property type="evidence" value="ECO:0007669"/>
    <property type="project" value="TreeGrafter"/>
</dbReference>
<feature type="domain" description="Core" evidence="4">
    <location>
        <begin position="57"/>
        <end position="163"/>
    </location>
</feature>
<feature type="signal peptide" evidence="3">
    <location>
        <begin position="1"/>
        <end position="20"/>
    </location>
</feature>
<dbReference type="InterPro" id="IPR016092">
    <property type="entry name" value="ATAP"/>
</dbReference>
<dbReference type="FunCoup" id="A0A1Z5JR97">
    <property type="interactions" value="67"/>
</dbReference>
<comment type="caution">
    <text evidence="5">The sequence shown here is derived from an EMBL/GenBank/DDBJ whole genome shotgun (WGS) entry which is preliminary data.</text>
</comment>
<name>A0A1Z5JR97_FISSO</name>
<gene>
    <name evidence="5" type="ORF">FisN_7Lh270</name>
</gene>
<dbReference type="AlphaFoldDB" id="A0A1Z5JR97"/>
<feature type="chain" id="PRO_5012532100" evidence="3">
    <location>
        <begin position="21"/>
        <end position="168"/>
    </location>
</feature>
<keyword evidence="2" id="KW-0004">4Fe-4S</keyword>
<dbReference type="Proteomes" id="UP000198406">
    <property type="component" value="Unassembled WGS sequence"/>
</dbReference>
<comment type="pathway">
    <text evidence="1">Cofactor biosynthesis; iron-sulfur cluster biosynthesis.</text>
</comment>
<evidence type="ECO:0000313" key="6">
    <source>
        <dbReference type="Proteomes" id="UP000198406"/>
    </source>
</evidence>
<evidence type="ECO:0000259" key="4">
    <source>
        <dbReference type="Pfam" id="PF01521"/>
    </source>
</evidence>
<organism evidence="5 6">
    <name type="scientific">Fistulifera solaris</name>
    <name type="common">Oleaginous diatom</name>
    <dbReference type="NCBI Taxonomy" id="1519565"/>
    <lineage>
        <taxon>Eukaryota</taxon>
        <taxon>Sar</taxon>
        <taxon>Stramenopiles</taxon>
        <taxon>Ochrophyta</taxon>
        <taxon>Bacillariophyta</taxon>
        <taxon>Bacillariophyceae</taxon>
        <taxon>Bacillariophycidae</taxon>
        <taxon>Naviculales</taxon>
        <taxon>Naviculaceae</taxon>
        <taxon>Fistulifera</taxon>
    </lineage>
</organism>
<keyword evidence="2" id="KW-0408">Iron</keyword>
<keyword evidence="2" id="KW-0479">Metal-binding</keyword>
<dbReference type="GO" id="GO:0016226">
    <property type="term" value="P:iron-sulfur cluster assembly"/>
    <property type="evidence" value="ECO:0007669"/>
    <property type="project" value="InterPro"/>
</dbReference>
<accession>A0A1Z5JR97</accession>
<evidence type="ECO:0000313" key="5">
    <source>
        <dbReference type="EMBL" id="GAX16544.1"/>
    </source>
</evidence>
<dbReference type="InParanoid" id="A0A1Z5JR97"/>
<evidence type="ECO:0000256" key="1">
    <source>
        <dbReference type="ARBA" id="ARBA00005151"/>
    </source>
</evidence>
<evidence type="ECO:0000256" key="3">
    <source>
        <dbReference type="SAM" id="SignalP"/>
    </source>
</evidence>
<dbReference type="InterPro" id="IPR035903">
    <property type="entry name" value="HesB-like_dom_sf"/>
</dbReference>
<reference evidence="5 6" key="1">
    <citation type="journal article" date="2015" name="Plant Cell">
        <title>Oil accumulation by the oleaginous diatom Fistulifera solaris as revealed by the genome and transcriptome.</title>
        <authorList>
            <person name="Tanaka T."/>
            <person name="Maeda Y."/>
            <person name="Veluchamy A."/>
            <person name="Tanaka M."/>
            <person name="Abida H."/>
            <person name="Marechal E."/>
            <person name="Bowler C."/>
            <person name="Muto M."/>
            <person name="Sunaga Y."/>
            <person name="Tanaka M."/>
            <person name="Yoshino T."/>
            <person name="Taniguchi T."/>
            <person name="Fukuda Y."/>
            <person name="Nemoto M."/>
            <person name="Matsumoto M."/>
            <person name="Wong P.S."/>
            <person name="Aburatani S."/>
            <person name="Fujibuchi W."/>
        </authorList>
    </citation>
    <scope>NUCLEOTIDE SEQUENCE [LARGE SCALE GENOMIC DNA]</scope>
    <source>
        <strain evidence="5 6">JPCC DA0580</strain>
    </source>
</reference>
<dbReference type="Gene3D" id="2.60.300.12">
    <property type="entry name" value="HesB-like domain"/>
    <property type="match status" value="1"/>
</dbReference>
<keyword evidence="6" id="KW-1185">Reference proteome</keyword>
<dbReference type="Pfam" id="PF01521">
    <property type="entry name" value="Fe-S_biosyn"/>
    <property type="match status" value="1"/>
</dbReference>
<dbReference type="GO" id="GO:0051539">
    <property type="term" value="F:4 iron, 4 sulfur cluster binding"/>
    <property type="evidence" value="ECO:0007669"/>
    <property type="project" value="UniProtKB-KW"/>
</dbReference>